<dbReference type="AlphaFoldDB" id="A0A6J4IM17"/>
<gene>
    <name evidence="1" type="ORF">AVDCRST_MAG77-2240</name>
</gene>
<reference evidence="1" key="1">
    <citation type="submission" date="2020-02" db="EMBL/GenBank/DDBJ databases">
        <authorList>
            <person name="Meier V. D."/>
        </authorList>
    </citation>
    <scope>NUCLEOTIDE SEQUENCE</scope>
    <source>
        <strain evidence="1">AVDCRST_MAG77</strain>
    </source>
</reference>
<name>A0A6J4IM17_9CHLR</name>
<dbReference type="EMBL" id="CADCTC010000136">
    <property type="protein sequence ID" value="CAA9254016.1"/>
    <property type="molecule type" value="Genomic_DNA"/>
</dbReference>
<accession>A0A6J4IM17</accession>
<proteinExistence type="predicted"/>
<evidence type="ECO:0008006" key="2">
    <source>
        <dbReference type="Google" id="ProtNLM"/>
    </source>
</evidence>
<organism evidence="1">
    <name type="scientific">uncultured Chloroflexota bacterium</name>
    <dbReference type="NCBI Taxonomy" id="166587"/>
    <lineage>
        <taxon>Bacteria</taxon>
        <taxon>Bacillati</taxon>
        <taxon>Chloroflexota</taxon>
        <taxon>environmental samples</taxon>
    </lineage>
</organism>
<sequence length="426" mass="45932">MLTAGAARLDITPPLGTPLRGFFTERRATAVHDPLHVRAFAVEHGGAGIAVAVCDLVSCARTYLDRAKALIAESTPLSPDRVLIACTHTHTGPETGDDTYTAWLSQRIADAVRLAWERREPAEAGWGAGEEHRVAFNRRYRMKDGSVRTNPGLANPDVVEPVGPIDPEVGLLCLRASDGHAIGVLANHALHYVGTPDAQHAISADYFGCFATLLQRMRGEEFVAALSNGASGDINNIDVLGGARPKNDRYQHTERVAALIAAQALWAWHGATFSGEAPVGAAMREVTLRRRPPPTQEDVARAREIDARVAAGESVLMGDRSFARRVLRRNEESGAISTWVQALRIGDLALVSAPGELFVELGLEIKRRSPFGQTMVIELANDGIGYIPTRRAFEEGAYEPEASALQPGEGERVVETAVALLEELHG</sequence>
<evidence type="ECO:0000313" key="1">
    <source>
        <dbReference type="EMBL" id="CAA9254016.1"/>
    </source>
</evidence>
<protein>
    <recommendedName>
        <fullName evidence="2">Neutral/alkaline non-lysosomal ceramidase N-terminal domain-containing protein</fullName>
    </recommendedName>
</protein>